<keyword evidence="5" id="KW-0645">Protease</keyword>
<dbReference type="PROSITE" id="PS52035">
    <property type="entry name" value="PEPTIDASE_M14"/>
    <property type="match status" value="1"/>
</dbReference>
<organism evidence="5 6">
    <name type="scientific">Rhizophlyctis rosea</name>
    <dbReference type="NCBI Taxonomy" id="64517"/>
    <lineage>
        <taxon>Eukaryota</taxon>
        <taxon>Fungi</taxon>
        <taxon>Fungi incertae sedis</taxon>
        <taxon>Chytridiomycota</taxon>
        <taxon>Chytridiomycota incertae sedis</taxon>
        <taxon>Chytridiomycetes</taxon>
        <taxon>Rhizophlyctidales</taxon>
        <taxon>Rhizophlyctidaceae</taxon>
        <taxon>Rhizophlyctis</taxon>
    </lineage>
</organism>
<name>A0AAD5X0Q6_9FUNG</name>
<keyword evidence="6" id="KW-1185">Reference proteome</keyword>
<evidence type="ECO:0000256" key="3">
    <source>
        <dbReference type="PROSITE-ProRule" id="PRU01379"/>
    </source>
</evidence>
<dbReference type="Pfam" id="PF18027">
    <property type="entry name" value="Pepdidase_M14_N"/>
    <property type="match status" value="1"/>
</dbReference>
<comment type="similarity">
    <text evidence="2 3">Belongs to the peptidase M14 family.</text>
</comment>
<dbReference type="Gene3D" id="3.40.630.10">
    <property type="entry name" value="Zn peptidases"/>
    <property type="match status" value="1"/>
</dbReference>
<dbReference type="Proteomes" id="UP001212841">
    <property type="component" value="Unassembled WGS sequence"/>
</dbReference>
<accession>A0AAD5X0Q6</accession>
<dbReference type="InterPro" id="IPR000834">
    <property type="entry name" value="Peptidase_M14"/>
</dbReference>
<evidence type="ECO:0000256" key="1">
    <source>
        <dbReference type="ARBA" id="ARBA00001947"/>
    </source>
</evidence>
<gene>
    <name evidence="5" type="primary">AGBL4</name>
    <name evidence="5" type="ORF">HK097_002306</name>
</gene>
<dbReference type="SUPFAM" id="SSF53187">
    <property type="entry name" value="Zn-dependent exopeptidases"/>
    <property type="match status" value="1"/>
</dbReference>
<keyword evidence="5" id="KW-0378">Hydrolase</keyword>
<dbReference type="InterPro" id="IPR050821">
    <property type="entry name" value="Cytosolic_carboxypeptidase"/>
</dbReference>
<proteinExistence type="inferred from homology"/>
<comment type="caution">
    <text evidence="5">The sequence shown here is derived from an EMBL/GenBank/DDBJ whole genome shotgun (WGS) entry which is preliminary data.</text>
</comment>
<dbReference type="SMART" id="SM00631">
    <property type="entry name" value="Zn_pept"/>
    <property type="match status" value="1"/>
</dbReference>
<comment type="caution">
    <text evidence="3">Lacks conserved residue(s) required for the propagation of feature annotation.</text>
</comment>
<dbReference type="AlphaFoldDB" id="A0AAD5X0Q6"/>
<dbReference type="Pfam" id="PF00246">
    <property type="entry name" value="Peptidase_M14"/>
    <property type="match status" value="1"/>
</dbReference>
<dbReference type="Gene3D" id="2.60.40.3120">
    <property type="match status" value="1"/>
</dbReference>
<protein>
    <submittedName>
        <fullName evidence="5">Cytosolic carboxypeptidase 6</fullName>
    </submittedName>
</protein>
<evidence type="ECO:0000313" key="6">
    <source>
        <dbReference type="Proteomes" id="UP001212841"/>
    </source>
</evidence>
<dbReference type="PANTHER" id="PTHR12756">
    <property type="entry name" value="CYTOSOLIC CARBOXYPEPTIDASE"/>
    <property type="match status" value="1"/>
</dbReference>
<keyword evidence="5" id="KW-0121">Carboxypeptidase</keyword>
<evidence type="ECO:0000256" key="2">
    <source>
        <dbReference type="ARBA" id="ARBA00005988"/>
    </source>
</evidence>
<feature type="domain" description="Peptidase M14" evidence="4">
    <location>
        <begin position="140"/>
        <end position="348"/>
    </location>
</feature>
<dbReference type="InterPro" id="IPR040626">
    <property type="entry name" value="Pepdidase_M14_N"/>
</dbReference>
<dbReference type="PANTHER" id="PTHR12756:SF9">
    <property type="entry name" value="CYTOSOLIC CARBOXYPEPTIDASE 6"/>
    <property type="match status" value="1"/>
</dbReference>
<dbReference type="GO" id="GO:0006508">
    <property type="term" value="P:proteolysis"/>
    <property type="evidence" value="ECO:0007669"/>
    <property type="project" value="InterPro"/>
</dbReference>
<dbReference type="GO" id="GO:0008270">
    <property type="term" value="F:zinc ion binding"/>
    <property type="evidence" value="ECO:0007669"/>
    <property type="project" value="InterPro"/>
</dbReference>
<reference evidence="5" key="1">
    <citation type="submission" date="2020-05" db="EMBL/GenBank/DDBJ databases">
        <title>Phylogenomic resolution of chytrid fungi.</title>
        <authorList>
            <person name="Stajich J.E."/>
            <person name="Amses K."/>
            <person name="Simmons R."/>
            <person name="Seto K."/>
            <person name="Myers J."/>
            <person name="Bonds A."/>
            <person name="Quandt C.A."/>
            <person name="Barry K."/>
            <person name="Liu P."/>
            <person name="Grigoriev I."/>
            <person name="Longcore J.E."/>
            <person name="James T.Y."/>
        </authorList>
    </citation>
    <scope>NUCLEOTIDE SEQUENCE</scope>
    <source>
        <strain evidence="5">JEL0318</strain>
    </source>
</reference>
<comment type="cofactor">
    <cofactor evidence="1">
        <name>Zn(2+)</name>
        <dbReference type="ChEBI" id="CHEBI:29105"/>
    </cofactor>
</comment>
<evidence type="ECO:0000313" key="5">
    <source>
        <dbReference type="EMBL" id="KAJ3041245.1"/>
    </source>
</evidence>
<dbReference type="EMBL" id="JADGJD010001499">
    <property type="protein sequence ID" value="KAJ3041245.1"/>
    <property type="molecule type" value="Genomic_DNA"/>
</dbReference>
<sequence>MVLQIDQLDSNTFTSTLLFNADFESGNIGKVKQVSDIEYDIWLRPDSANDRHRLWFHFAVSNAQPGQRVILNLINFSKIKSLYRNGASPVVRSLQRPQWARIPSSNIFYYISPRHKKRYVLSIAFSFDSADDVYYFAYSVPYLYSQLQTYLDHLEAQDYPFLARTLLGESVEKRRLDLVTITSPTSDVFEKKTIVITSRVHPGETPSSWVCQGILGFLCSDHPRAQQLRATTVIYIIPMLNPDGVVLGNYRSNALGFDLNRQWRDPSPTTHPTIHLTKLLLSRLNPHLYIDIHAHSTQPNTFIYGNPTESPPTVDDDFVRVMKGAVRGFDLEGCRWDRDEGKRGTGRR</sequence>
<evidence type="ECO:0000259" key="4">
    <source>
        <dbReference type="PROSITE" id="PS52035"/>
    </source>
</evidence>
<dbReference type="GO" id="GO:0004181">
    <property type="term" value="F:metallocarboxypeptidase activity"/>
    <property type="evidence" value="ECO:0007669"/>
    <property type="project" value="InterPro"/>
</dbReference>